<feature type="transmembrane region" description="Helical" evidence="1">
    <location>
        <begin position="104"/>
        <end position="126"/>
    </location>
</feature>
<keyword evidence="1" id="KW-1133">Transmembrane helix</keyword>
<dbReference type="AlphaFoldDB" id="A0A482VKQ3"/>
<name>A0A482VKQ3_ASBVE</name>
<dbReference type="EMBL" id="QDEB01089627">
    <property type="protein sequence ID" value="RZC33355.1"/>
    <property type="molecule type" value="Genomic_DNA"/>
</dbReference>
<feature type="transmembrane region" description="Helical" evidence="1">
    <location>
        <begin position="74"/>
        <end position="92"/>
    </location>
</feature>
<sequence length="196" mass="23568">MESTLTLLIYIVVFLLTIDWIIDNIFQSRYDSYRNKVIFIKILFYTFAILYMWYSTMYCLSNWREIHNVIILRSLKFLIIYIILLHVFHYIYSRRRNLLLRMDFTLILPTTLMLCWLPYLMVHVFVLSMNSFLVVGIHFFAQCCESGNAIVNVYLLAKTESEFKKKFLEVVKCRCMDQFQSQYSNVYAANNTNRKS</sequence>
<evidence type="ECO:0000313" key="2">
    <source>
        <dbReference type="EMBL" id="RZC33355.1"/>
    </source>
</evidence>
<feature type="transmembrane region" description="Helical" evidence="1">
    <location>
        <begin position="6"/>
        <end position="26"/>
    </location>
</feature>
<keyword evidence="1" id="KW-0812">Transmembrane</keyword>
<proteinExistence type="predicted"/>
<reference evidence="2 3" key="1">
    <citation type="submission" date="2017-03" db="EMBL/GenBank/DDBJ databases">
        <title>Genome of the blue death feigning beetle - Asbolus verrucosus.</title>
        <authorList>
            <person name="Rider S.D."/>
        </authorList>
    </citation>
    <scope>NUCLEOTIDE SEQUENCE [LARGE SCALE GENOMIC DNA]</scope>
    <source>
        <strain evidence="2">Butters</strain>
        <tissue evidence="2">Head and leg muscle</tissue>
    </source>
</reference>
<evidence type="ECO:0000313" key="3">
    <source>
        <dbReference type="Proteomes" id="UP000292052"/>
    </source>
</evidence>
<protein>
    <submittedName>
        <fullName evidence="2">Uncharacterized protein</fullName>
    </submittedName>
</protein>
<dbReference type="OrthoDB" id="10402122at2759"/>
<accession>A0A482VKQ3</accession>
<keyword evidence="1" id="KW-0472">Membrane</keyword>
<dbReference type="Proteomes" id="UP000292052">
    <property type="component" value="Unassembled WGS sequence"/>
</dbReference>
<feature type="transmembrane region" description="Helical" evidence="1">
    <location>
        <begin position="132"/>
        <end position="157"/>
    </location>
</feature>
<comment type="caution">
    <text evidence="2">The sequence shown here is derived from an EMBL/GenBank/DDBJ whole genome shotgun (WGS) entry which is preliminary data.</text>
</comment>
<keyword evidence="3" id="KW-1185">Reference proteome</keyword>
<feature type="transmembrane region" description="Helical" evidence="1">
    <location>
        <begin position="38"/>
        <end position="54"/>
    </location>
</feature>
<evidence type="ECO:0000256" key="1">
    <source>
        <dbReference type="SAM" id="Phobius"/>
    </source>
</evidence>
<gene>
    <name evidence="2" type="ORF">BDFB_009026</name>
</gene>
<organism evidence="2 3">
    <name type="scientific">Asbolus verrucosus</name>
    <name type="common">Desert ironclad beetle</name>
    <dbReference type="NCBI Taxonomy" id="1661398"/>
    <lineage>
        <taxon>Eukaryota</taxon>
        <taxon>Metazoa</taxon>
        <taxon>Ecdysozoa</taxon>
        <taxon>Arthropoda</taxon>
        <taxon>Hexapoda</taxon>
        <taxon>Insecta</taxon>
        <taxon>Pterygota</taxon>
        <taxon>Neoptera</taxon>
        <taxon>Endopterygota</taxon>
        <taxon>Coleoptera</taxon>
        <taxon>Polyphaga</taxon>
        <taxon>Cucujiformia</taxon>
        <taxon>Tenebrionidae</taxon>
        <taxon>Pimeliinae</taxon>
        <taxon>Asbolus</taxon>
    </lineage>
</organism>